<evidence type="ECO:0000313" key="7">
    <source>
        <dbReference type="RefSeq" id="XP_036690664.1"/>
    </source>
</evidence>
<evidence type="ECO:0000259" key="2">
    <source>
        <dbReference type="Pfam" id="PF03511"/>
    </source>
</evidence>
<organism evidence="6 7">
    <name type="scientific">Balaenoptera musculus</name>
    <name type="common">Blue whale</name>
    <dbReference type="NCBI Taxonomy" id="9771"/>
    <lineage>
        <taxon>Eukaryota</taxon>
        <taxon>Metazoa</taxon>
        <taxon>Chordata</taxon>
        <taxon>Craniata</taxon>
        <taxon>Vertebrata</taxon>
        <taxon>Euteleostomi</taxon>
        <taxon>Mammalia</taxon>
        <taxon>Eutheria</taxon>
        <taxon>Laurasiatheria</taxon>
        <taxon>Artiodactyla</taxon>
        <taxon>Whippomorpha</taxon>
        <taxon>Cetacea</taxon>
        <taxon>Mysticeti</taxon>
        <taxon>Balaenopteridae</taxon>
        <taxon>Balaenoptera</taxon>
    </lineage>
</organism>
<dbReference type="InterPro" id="IPR055386">
    <property type="entry name" value="FANCA_helical"/>
</dbReference>
<dbReference type="RefSeq" id="XP_036690664.1">
    <property type="nucleotide sequence ID" value="XM_036834769.1"/>
</dbReference>
<dbReference type="PANTHER" id="PTHR12047">
    <property type="entry name" value="FANCONI ANEMIA GROUP A PROTEIN"/>
    <property type="match status" value="1"/>
</dbReference>
<protein>
    <submittedName>
        <fullName evidence="7">Fanconi anemia group A protein isoform X2</fullName>
    </submittedName>
</protein>
<proteinExistence type="predicted"/>
<feature type="domain" description="Fanconi anaemia group A protein N-terminal" evidence="3">
    <location>
        <begin position="170"/>
        <end position="453"/>
    </location>
</feature>
<evidence type="ECO:0000313" key="6">
    <source>
        <dbReference type="Proteomes" id="UP000694857"/>
    </source>
</evidence>
<evidence type="ECO:0000259" key="5">
    <source>
        <dbReference type="Pfam" id="PF24783"/>
    </source>
</evidence>
<sequence length="1552" mass="170426">MSASRARGAASDPGHGGRRRAWVELLAGRVRRQQLGPEGEPKVGESAVRLLRRHLNLGDLVLEVDGPPRKQLCLNRLIDYDGPGAHTDLSSSLIGSALRDQAAQLGVPAAVLSSQVVASGFVQVCEADAGPPPKVLMTPDQRKKLSSLFEIAQNLLAQSMFSRLSFCQELWKVQNSLLLEAVWRLHVQNIVSLQELLESHADSQAVVAWLSRDLRLLCEQTEAPCQHADVARAMLSDFVQMLVLRGFQKNVDVRGTVEPEWMTQVAVAVLERMLASVLEALAAGIQEGSAAHKAVSCWFSVFSGHMYRSIISTESPKRFFCHTLTQILTHKPVLKVSDAVQMQREWSFARTPPLLSGLYRRLFVILSPEELVDCLQEVLETREVNWQHVLSCVSTLVICLPDAQQLVNGWVSRLLAHAFESCDLDSMVLAFLVARQAALEGPAAFPSYAAWFQPGCSHGHPMAGPPVAPASCPSSTQAAFGSARGFHSCSKKALVFLFKFLSDLVPFEAPRYLQVHVLHPPLVPSKYRALLTDYVALARTRLADLKVSIENMGLYEDLSSAGDVTEPHRQTSQDVEKAIMVFEHTGKIPAAVLEASIFRRSYYLSHFLPALLTPRVLPRVPDSRAVLIESLRRAEKIPPSLYSTYRQACSTVREKPEDAASRREVEPSCAEEPLGLLTTALRELRASVTDPPQHDALSAQMAVISEQLRSALGLSEDDSDVEGAQVQLSVRAPELRPWEQRVVDLLLTSFCQNLMAASSVAPPDRQGPWAAHFVRTLCRRRLLPALLSRLCQLLHHQGPSLSASHVVGLAALAVHLGESRSALPEVHVGPPTPARGLPVPELFDILLPCRTQESSALCLKFCTAAISYSLCKFSSQSHDILYSCLSPGLIKKFQFIVFRWFSEARDPPSWEDPASSPWRPLCLPSADWQQAALCLWKQRTSRELLQREGLRLTYRDWLQLELEIQPEVDSLSDTERRDFHQWAIHQHFLPAPSATGGCDGDLEVACTTLVDVLMDFCQSSRSYDHSENSDLVVGGCTGNRDIFSRLQEMAADLEQGPAPLGHAAPRGHFLFGVFCRRLQALARGWDVASRLQRQRELLMCKRILLGLPPSVLVGSPCLEQLAAPDCDDFFHLVNSELRNFSHDGALTHDITAHFFRGLLNACSRSRDPSLAADLTLTACQTQCPLLLTSALLWWPHLEPELHHRWRRCSQSPLPTELRRLQEAQHFAASVLSPLAAPPAPSPAWLCAAALHFVIRRAGKESIRQELGQLDSQGEELLVFLFFFSLMGLLSSHLTPQAIGSLKALDVCAEVLGCLQRKRISWLPLFQLTEADAGLGRTLLRLAPDHQVRLLPVAFYSLLSYFDKDALLQEDAFLHVAVNMYLKLVGLFVAGETGAVWTPAHGGELQAQAGAGPGLSPDGPGRPALGGLRPGQPLLAQRAAVGTLTAALPVFSPGRPRKPDNKCSSFSAAVDTSVPKKELLRRGRGNAQMLTLLSVFKSPSLFTVRVLNTFGKTSMRRPALGISPGPGCVFGGRGAAWAQHTGFLAAAGRECGL</sequence>
<reference evidence="7" key="1">
    <citation type="submission" date="2025-08" db="UniProtKB">
        <authorList>
            <consortium name="RefSeq"/>
        </authorList>
    </citation>
    <scope>IDENTIFICATION</scope>
    <source>
        <tissue evidence="7">Epidermis and Blubber</tissue>
    </source>
</reference>
<evidence type="ECO:0000259" key="3">
    <source>
        <dbReference type="Pfam" id="PF15865"/>
    </source>
</evidence>
<dbReference type="Proteomes" id="UP000694857">
    <property type="component" value="Chromosome 19"/>
</dbReference>
<feature type="domain" description="Fanconi anaemia group A protein arcN subdomain" evidence="5">
    <location>
        <begin position="672"/>
        <end position="905"/>
    </location>
</feature>
<feature type="domain" description="Fanconi anaemia group A protein helical" evidence="4">
    <location>
        <begin position="568"/>
        <end position="649"/>
    </location>
</feature>
<dbReference type="GO" id="GO:0036297">
    <property type="term" value="P:interstrand cross-link repair"/>
    <property type="evidence" value="ECO:0007669"/>
    <property type="project" value="InterPro"/>
</dbReference>
<dbReference type="CTD" id="2175"/>
<dbReference type="GeneID" id="118885772"/>
<dbReference type="InterPro" id="IPR055277">
    <property type="entry name" value="Fanconi_A_C"/>
</dbReference>
<dbReference type="GO" id="GO:0043240">
    <property type="term" value="C:Fanconi anaemia nuclear complex"/>
    <property type="evidence" value="ECO:0007669"/>
    <property type="project" value="InterPro"/>
</dbReference>
<dbReference type="Pfam" id="PF24781">
    <property type="entry name" value="FANCA_helical"/>
    <property type="match status" value="1"/>
</dbReference>
<dbReference type="Pfam" id="PF24783">
    <property type="entry name" value="FANCA_arcN"/>
    <property type="match status" value="1"/>
</dbReference>
<gene>
    <name evidence="7" type="primary">FANCA</name>
</gene>
<feature type="domain" description="Fanconi anaemia group A protein N-terminal" evidence="3">
    <location>
        <begin position="477"/>
        <end position="548"/>
    </location>
</feature>
<dbReference type="InterPro" id="IPR003516">
    <property type="entry name" value="FANCA"/>
</dbReference>
<dbReference type="GO" id="GO:0045589">
    <property type="term" value="P:regulation of regulatory T cell differentiation"/>
    <property type="evidence" value="ECO:0007669"/>
    <property type="project" value="TreeGrafter"/>
</dbReference>
<dbReference type="InterPro" id="IPR031729">
    <property type="entry name" value="Fanconi_A_N"/>
</dbReference>
<name>A0A8B8W0T4_BALMU</name>
<keyword evidence="6" id="KW-1185">Reference proteome</keyword>
<dbReference type="PANTHER" id="PTHR12047:SF2">
    <property type="entry name" value="FANCONI ANEMIA GROUP A PROTEIN"/>
    <property type="match status" value="1"/>
</dbReference>
<accession>A0A8B8W0T4</accession>
<feature type="region of interest" description="Disordered" evidence="1">
    <location>
        <begin position="1406"/>
        <end position="1426"/>
    </location>
</feature>
<dbReference type="InterPro" id="IPR055387">
    <property type="entry name" value="FANCA_arcN"/>
</dbReference>
<dbReference type="PRINTS" id="PR00826">
    <property type="entry name" value="FANCONIAGENE"/>
</dbReference>
<evidence type="ECO:0000256" key="1">
    <source>
        <dbReference type="SAM" id="MobiDB-lite"/>
    </source>
</evidence>
<evidence type="ECO:0000259" key="4">
    <source>
        <dbReference type="Pfam" id="PF24781"/>
    </source>
</evidence>
<dbReference type="Pfam" id="PF15865">
    <property type="entry name" value="Fanconi_A_N"/>
    <property type="match status" value="2"/>
</dbReference>
<feature type="domain" description="Fanconi anaemia group A protein C-terminal" evidence="2">
    <location>
        <begin position="1245"/>
        <end position="1407"/>
    </location>
</feature>
<dbReference type="Pfam" id="PF03511">
    <property type="entry name" value="FANCA_CTD"/>
    <property type="match status" value="1"/>
</dbReference>